<dbReference type="Proteomes" id="UP001361239">
    <property type="component" value="Unassembled WGS sequence"/>
</dbReference>
<dbReference type="RefSeq" id="WP_339589329.1">
    <property type="nucleotide sequence ID" value="NZ_JBBHJZ010000007.1"/>
</dbReference>
<evidence type="ECO:0000313" key="1">
    <source>
        <dbReference type="EMBL" id="MEJ5979393.1"/>
    </source>
</evidence>
<organism evidence="1 2">
    <name type="scientific">Novosphingobium anseongense</name>
    <dbReference type="NCBI Taxonomy" id="3133436"/>
    <lineage>
        <taxon>Bacteria</taxon>
        <taxon>Pseudomonadati</taxon>
        <taxon>Pseudomonadota</taxon>
        <taxon>Alphaproteobacteria</taxon>
        <taxon>Sphingomonadales</taxon>
        <taxon>Sphingomonadaceae</taxon>
        <taxon>Novosphingobium</taxon>
    </lineage>
</organism>
<evidence type="ECO:0008006" key="3">
    <source>
        <dbReference type="Google" id="ProtNLM"/>
    </source>
</evidence>
<proteinExistence type="predicted"/>
<comment type="caution">
    <text evidence="1">The sequence shown here is derived from an EMBL/GenBank/DDBJ whole genome shotgun (WGS) entry which is preliminary data.</text>
</comment>
<dbReference type="EMBL" id="JBBHJZ010000007">
    <property type="protein sequence ID" value="MEJ5979393.1"/>
    <property type="molecule type" value="Genomic_DNA"/>
</dbReference>
<dbReference type="SUPFAM" id="SSF47598">
    <property type="entry name" value="Ribbon-helix-helix"/>
    <property type="match status" value="1"/>
</dbReference>
<gene>
    <name evidence="1" type="ORF">WG901_22255</name>
</gene>
<reference evidence="1 2" key="1">
    <citation type="submission" date="2024-03" db="EMBL/GenBank/DDBJ databases">
        <authorList>
            <person name="Jo J.-H."/>
        </authorList>
    </citation>
    <scope>NUCLEOTIDE SEQUENCE [LARGE SCALE GENOMIC DNA]</scope>
    <source>
        <strain evidence="1 2">PS1R-30</strain>
    </source>
</reference>
<sequence length="65" mass="7519">MRKPMTFRLDFELLERARRHAIAENRSLANYVETAVLREVEQRDSILNGQARKIAELAQADTFGT</sequence>
<name>A0ABU8S1Z8_9SPHN</name>
<protein>
    <recommendedName>
        <fullName evidence="3">Toxin-antitoxin system HicB family antitoxin</fullName>
    </recommendedName>
</protein>
<dbReference type="InterPro" id="IPR010985">
    <property type="entry name" value="Ribbon_hlx_hlx"/>
</dbReference>
<accession>A0ABU8S1Z8</accession>
<keyword evidence="2" id="KW-1185">Reference proteome</keyword>
<evidence type="ECO:0000313" key="2">
    <source>
        <dbReference type="Proteomes" id="UP001361239"/>
    </source>
</evidence>